<gene>
    <name evidence="9" type="ORF">FCM35_KLT19280</name>
</gene>
<organism evidence="9 10">
    <name type="scientific">Carex littledalei</name>
    <dbReference type="NCBI Taxonomy" id="544730"/>
    <lineage>
        <taxon>Eukaryota</taxon>
        <taxon>Viridiplantae</taxon>
        <taxon>Streptophyta</taxon>
        <taxon>Embryophyta</taxon>
        <taxon>Tracheophyta</taxon>
        <taxon>Spermatophyta</taxon>
        <taxon>Magnoliopsida</taxon>
        <taxon>Liliopsida</taxon>
        <taxon>Poales</taxon>
        <taxon>Cyperaceae</taxon>
        <taxon>Cyperoideae</taxon>
        <taxon>Cariceae</taxon>
        <taxon>Carex</taxon>
        <taxon>Carex subgen. Euthyceras</taxon>
    </lineage>
</organism>
<evidence type="ECO:0000313" key="10">
    <source>
        <dbReference type="Proteomes" id="UP000623129"/>
    </source>
</evidence>
<comment type="similarity">
    <text evidence="2">Belongs to the CRT-like transporter family.</text>
</comment>
<evidence type="ECO:0000256" key="8">
    <source>
        <dbReference type="SAM" id="Phobius"/>
    </source>
</evidence>
<keyword evidence="5 8" id="KW-1133">Transmembrane helix</keyword>
<evidence type="ECO:0000313" key="9">
    <source>
        <dbReference type="EMBL" id="KAF3336694.1"/>
    </source>
</evidence>
<evidence type="ECO:0000256" key="1">
    <source>
        <dbReference type="ARBA" id="ARBA00004141"/>
    </source>
</evidence>
<name>A0A833RL90_9POAL</name>
<dbReference type="GO" id="GO:0016020">
    <property type="term" value="C:membrane"/>
    <property type="evidence" value="ECO:0007669"/>
    <property type="project" value="UniProtKB-SubCell"/>
</dbReference>
<comment type="caution">
    <text evidence="9">The sequence shown here is derived from an EMBL/GenBank/DDBJ whole genome shotgun (WGS) entry which is preliminary data.</text>
</comment>
<accession>A0A833RL90</accession>
<dbReference type="InterPro" id="IPR013936">
    <property type="entry name" value="CRT-like"/>
</dbReference>
<evidence type="ECO:0000256" key="7">
    <source>
        <dbReference type="SAM" id="MobiDB-lite"/>
    </source>
</evidence>
<dbReference type="OrthoDB" id="416555at2759"/>
<comment type="subcellular location">
    <subcellularLocation>
        <location evidence="1">Membrane</location>
        <topology evidence="1">Multi-pass membrane protein</topology>
    </subcellularLocation>
</comment>
<keyword evidence="10" id="KW-1185">Reference proteome</keyword>
<proteinExistence type="inferred from homology"/>
<sequence>MMREQRRESVGKRRAGADRHARSSPPSPPPQLCTPSFLTSLILMILFPLSIYAFTLPLPYIAIASSLPRGFISGAAVLVAGLVLYCLTPPQTPSNQ</sequence>
<reference evidence="9" key="1">
    <citation type="submission" date="2020-01" db="EMBL/GenBank/DDBJ databases">
        <title>Genome sequence of Kobresia littledalei, the first chromosome-level genome in the family Cyperaceae.</title>
        <authorList>
            <person name="Qu G."/>
        </authorList>
    </citation>
    <scope>NUCLEOTIDE SEQUENCE</scope>
    <source>
        <strain evidence="9">C.B.Clarke</strain>
        <tissue evidence="9">Leaf</tissue>
    </source>
</reference>
<evidence type="ECO:0000256" key="4">
    <source>
        <dbReference type="ARBA" id="ARBA00022692"/>
    </source>
</evidence>
<dbReference type="Proteomes" id="UP000623129">
    <property type="component" value="Unassembled WGS sequence"/>
</dbReference>
<feature type="region of interest" description="Disordered" evidence="7">
    <location>
        <begin position="1"/>
        <end position="31"/>
    </location>
</feature>
<evidence type="ECO:0000256" key="3">
    <source>
        <dbReference type="ARBA" id="ARBA00022448"/>
    </source>
</evidence>
<keyword evidence="4 8" id="KW-0812">Transmembrane</keyword>
<feature type="compositionally biased region" description="Basic and acidic residues" evidence="7">
    <location>
        <begin position="1"/>
        <end position="21"/>
    </location>
</feature>
<evidence type="ECO:0000256" key="5">
    <source>
        <dbReference type="ARBA" id="ARBA00022989"/>
    </source>
</evidence>
<dbReference type="PANTHER" id="PTHR31326:SF3">
    <property type="entry name" value="PROTEIN CLT3, CHLOROPLASTIC"/>
    <property type="match status" value="1"/>
</dbReference>
<dbReference type="EMBL" id="SWLB01000007">
    <property type="protein sequence ID" value="KAF3336694.1"/>
    <property type="molecule type" value="Genomic_DNA"/>
</dbReference>
<keyword evidence="3" id="KW-0813">Transport</keyword>
<protein>
    <submittedName>
        <fullName evidence="9">Protein CLT1</fullName>
    </submittedName>
</protein>
<feature type="transmembrane region" description="Helical" evidence="8">
    <location>
        <begin position="32"/>
        <end position="54"/>
    </location>
</feature>
<dbReference type="AlphaFoldDB" id="A0A833RL90"/>
<evidence type="ECO:0000256" key="2">
    <source>
        <dbReference type="ARBA" id="ARBA00006690"/>
    </source>
</evidence>
<keyword evidence="6 8" id="KW-0472">Membrane</keyword>
<dbReference type="PANTHER" id="PTHR31326">
    <property type="entry name" value="PROTEIN CLT2, CHLOROPLASTIC"/>
    <property type="match status" value="1"/>
</dbReference>
<evidence type="ECO:0000256" key="6">
    <source>
        <dbReference type="ARBA" id="ARBA00023136"/>
    </source>
</evidence>
<feature type="transmembrane region" description="Helical" evidence="8">
    <location>
        <begin position="60"/>
        <end position="87"/>
    </location>
</feature>